<keyword evidence="3" id="KW-1185">Reference proteome</keyword>
<dbReference type="RefSeq" id="WP_285870437.1">
    <property type="nucleotide sequence ID" value="NZ_JARFYM010000017.1"/>
</dbReference>
<dbReference type="Proteomes" id="UP001172645">
    <property type="component" value="Unassembled WGS sequence"/>
</dbReference>
<reference evidence="2" key="1">
    <citation type="submission" date="2023-06" db="EMBL/GenBank/DDBJ databases">
        <title>Phylogenetic Diversity of Rhizobium strains.</title>
        <authorList>
            <person name="Moura F.T."/>
            <person name="Helene L.C.F."/>
            <person name="Hungria M."/>
        </authorList>
    </citation>
    <scope>NUCLEOTIDE SEQUENCE</scope>
    <source>
        <strain evidence="2">CCGE526</strain>
    </source>
</reference>
<feature type="domain" description="Bacteriophage Mu Gp45 N-terminal" evidence="1">
    <location>
        <begin position="15"/>
        <end position="82"/>
    </location>
</feature>
<dbReference type="EMBL" id="JARFYM010000017">
    <property type="protein sequence ID" value="MDL2401246.1"/>
    <property type="molecule type" value="Genomic_DNA"/>
</dbReference>
<proteinExistence type="predicted"/>
<dbReference type="InterPro" id="IPR053861">
    <property type="entry name" value="Phage_Mu_Gp45_N"/>
</dbReference>
<dbReference type="Pfam" id="PF06890">
    <property type="entry name" value="Phage_Mu_Gp45"/>
    <property type="match status" value="1"/>
</dbReference>
<evidence type="ECO:0000313" key="2">
    <source>
        <dbReference type="EMBL" id="MDL2401246.1"/>
    </source>
</evidence>
<name>A0ABT7JY83_9HYPH</name>
<comment type="caution">
    <text evidence="2">The sequence shown here is derived from an EMBL/GenBank/DDBJ whole genome shotgun (WGS) entry which is preliminary data.</text>
</comment>
<organism evidence="2 3">
    <name type="scientific">Rhizobium mayense</name>
    <dbReference type="NCBI Taxonomy" id="1312184"/>
    <lineage>
        <taxon>Bacteria</taxon>
        <taxon>Pseudomonadati</taxon>
        <taxon>Pseudomonadota</taxon>
        <taxon>Alphaproteobacteria</taxon>
        <taxon>Hyphomicrobiales</taxon>
        <taxon>Rhizobiaceae</taxon>
        <taxon>Rhizobium/Agrobacterium group</taxon>
        <taxon>Rhizobium</taxon>
    </lineage>
</organism>
<evidence type="ECO:0000313" key="3">
    <source>
        <dbReference type="Proteomes" id="UP001172645"/>
    </source>
</evidence>
<evidence type="ECO:0000259" key="1">
    <source>
        <dbReference type="Pfam" id="PF06890"/>
    </source>
</evidence>
<protein>
    <submittedName>
        <fullName evidence="2">Phage baseplate assembly protein</fullName>
    </submittedName>
</protein>
<accession>A0ABT7JY83</accession>
<sequence length="171" mass="17874">MDKETTDKLRGMVRRGVIKNIKDDGQMQTASIEVADGIWRDNVEIIHPYGYAGHPPEDGALAIALAVAGDQGDIVLLPIANPSKRMGNLNEGDAGIHNQHGDKMIVGNDGVINIAAGDSLKVKIGGVTFTISADGVDIEGGTVKHNGKNIGWTHTHGGVVHGGESTDAPNN</sequence>
<gene>
    <name evidence="2" type="ORF">PY649_20275</name>
</gene>